<reference evidence="7 8" key="1">
    <citation type="submission" date="2018-01" db="EMBL/GenBank/DDBJ databases">
        <title>Whole genome sequencing of Histamine producing bacteria.</title>
        <authorList>
            <person name="Butler K."/>
        </authorList>
    </citation>
    <scope>NUCLEOTIDE SEQUENCE [LARGE SCALE GENOMIC DNA]</scope>
    <source>
        <strain evidence="7 8">JCM 12947</strain>
    </source>
</reference>
<dbReference type="GO" id="GO:0009055">
    <property type="term" value="F:electron transfer activity"/>
    <property type="evidence" value="ECO:0007669"/>
    <property type="project" value="InterPro"/>
</dbReference>
<dbReference type="RefSeq" id="WP_107243057.1">
    <property type="nucleotide sequence ID" value="NZ_PYMJ01000011.1"/>
</dbReference>
<evidence type="ECO:0000313" key="8">
    <source>
        <dbReference type="Proteomes" id="UP000240987"/>
    </source>
</evidence>
<dbReference type="Proteomes" id="UP000240987">
    <property type="component" value="Unassembled WGS sequence"/>
</dbReference>
<keyword evidence="5" id="KW-0812">Transmembrane</keyword>
<keyword evidence="2 4" id="KW-0479">Metal-binding</keyword>
<name>A0A2T3JGJ4_9GAMM</name>
<keyword evidence="5" id="KW-1133">Transmembrane helix</keyword>
<dbReference type="InterPro" id="IPR036909">
    <property type="entry name" value="Cyt_c-like_dom_sf"/>
</dbReference>
<dbReference type="GO" id="GO:0046872">
    <property type="term" value="F:metal ion binding"/>
    <property type="evidence" value="ECO:0007669"/>
    <property type="project" value="UniProtKB-KW"/>
</dbReference>
<evidence type="ECO:0000256" key="5">
    <source>
        <dbReference type="SAM" id="Phobius"/>
    </source>
</evidence>
<keyword evidence="1 4" id="KW-0349">Heme</keyword>
<evidence type="ECO:0000256" key="4">
    <source>
        <dbReference type="PROSITE-ProRule" id="PRU00433"/>
    </source>
</evidence>
<gene>
    <name evidence="7" type="ORF">C9J12_12695</name>
</gene>
<keyword evidence="5" id="KW-0472">Membrane</keyword>
<feature type="domain" description="Cytochrome c" evidence="6">
    <location>
        <begin position="47"/>
        <end position="135"/>
    </location>
</feature>
<dbReference type="Pfam" id="PF00034">
    <property type="entry name" value="Cytochrom_C"/>
    <property type="match status" value="1"/>
</dbReference>
<protein>
    <submittedName>
        <fullName evidence="7">Cytochrome C</fullName>
    </submittedName>
</protein>
<dbReference type="Gene3D" id="1.10.760.10">
    <property type="entry name" value="Cytochrome c-like domain"/>
    <property type="match status" value="1"/>
</dbReference>
<dbReference type="PROSITE" id="PS51007">
    <property type="entry name" value="CYTC"/>
    <property type="match status" value="1"/>
</dbReference>
<dbReference type="OrthoDB" id="9809720at2"/>
<evidence type="ECO:0000256" key="1">
    <source>
        <dbReference type="ARBA" id="ARBA00022617"/>
    </source>
</evidence>
<dbReference type="EMBL" id="PYMJ01000011">
    <property type="protein sequence ID" value="PSU48070.1"/>
    <property type="molecule type" value="Genomic_DNA"/>
</dbReference>
<dbReference type="GO" id="GO:0020037">
    <property type="term" value="F:heme binding"/>
    <property type="evidence" value="ECO:0007669"/>
    <property type="project" value="InterPro"/>
</dbReference>
<proteinExistence type="predicted"/>
<comment type="caution">
    <text evidence="7">The sequence shown here is derived from an EMBL/GenBank/DDBJ whole genome shotgun (WGS) entry which is preliminary data.</text>
</comment>
<dbReference type="InterPro" id="IPR009056">
    <property type="entry name" value="Cyt_c-like_dom"/>
</dbReference>
<keyword evidence="8" id="KW-1185">Reference proteome</keyword>
<dbReference type="SUPFAM" id="SSF46626">
    <property type="entry name" value="Cytochrome c"/>
    <property type="match status" value="1"/>
</dbReference>
<evidence type="ECO:0000256" key="3">
    <source>
        <dbReference type="ARBA" id="ARBA00023004"/>
    </source>
</evidence>
<feature type="transmembrane region" description="Helical" evidence="5">
    <location>
        <begin position="12"/>
        <end position="34"/>
    </location>
</feature>
<evidence type="ECO:0000259" key="6">
    <source>
        <dbReference type="PROSITE" id="PS51007"/>
    </source>
</evidence>
<sequence>MSDTFTKGMARNIYYGGSVFFLLLFAALTMHTTIEMPKSDHRENLTESVARGKTVWEDNNCIGCHTLVGEGAYYAPELGNVYFRRGGGNLAAFKGFMQGWMRIQPLGVPGRRQMPQFNLTAQQVDDLAEFLKFTAEMDVNSWPPNIEG</sequence>
<accession>A0A2T3JGJ4</accession>
<dbReference type="AlphaFoldDB" id="A0A2T3JGJ4"/>
<evidence type="ECO:0000256" key="2">
    <source>
        <dbReference type="ARBA" id="ARBA00022723"/>
    </source>
</evidence>
<keyword evidence="3 4" id="KW-0408">Iron</keyword>
<evidence type="ECO:0000313" key="7">
    <source>
        <dbReference type="EMBL" id="PSU48070.1"/>
    </source>
</evidence>
<organism evidence="7 8">
    <name type="scientific">Photobacterium frigidiphilum</name>
    <dbReference type="NCBI Taxonomy" id="264736"/>
    <lineage>
        <taxon>Bacteria</taxon>
        <taxon>Pseudomonadati</taxon>
        <taxon>Pseudomonadota</taxon>
        <taxon>Gammaproteobacteria</taxon>
        <taxon>Vibrionales</taxon>
        <taxon>Vibrionaceae</taxon>
        <taxon>Photobacterium</taxon>
    </lineage>
</organism>